<comment type="subcellular location">
    <subcellularLocation>
        <location evidence="1">Endoplasmic reticulum membrane</location>
        <topology evidence="1">Multi-pass membrane protein</topology>
    </subcellularLocation>
</comment>
<keyword evidence="16" id="KW-1185">Reference proteome</keyword>
<dbReference type="Pfam" id="PF03982">
    <property type="entry name" value="DAGAT"/>
    <property type="match status" value="1"/>
</dbReference>
<comment type="caution">
    <text evidence="15">The sequence shown here is derived from an EMBL/GenBank/DDBJ whole genome shotgun (WGS) entry which is preliminary data.</text>
</comment>
<evidence type="ECO:0000256" key="10">
    <source>
        <dbReference type="ARBA" id="ARBA00022824"/>
    </source>
</evidence>
<keyword evidence="13" id="KW-0472">Membrane</keyword>
<dbReference type="GO" id="GO:0006071">
    <property type="term" value="P:glycerol metabolic process"/>
    <property type="evidence" value="ECO:0007669"/>
    <property type="project" value="UniProtKB-KW"/>
</dbReference>
<evidence type="ECO:0000256" key="2">
    <source>
        <dbReference type="ARBA" id="ARBA00004771"/>
    </source>
</evidence>
<gene>
    <name evidence="15" type="ORF">Ctob_014427</name>
</gene>
<evidence type="ECO:0000313" key="16">
    <source>
        <dbReference type="Proteomes" id="UP000037460"/>
    </source>
</evidence>
<keyword evidence="11" id="KW-1133">Transmembrane helix</keyword>
<sequence>MWKFCVRAGPYTEQSLVGLDARAAGASILFRIPLLRELLLLANVRDASYDNIIGLLTSGRTVAVNPGGNWEMTSASHEQERIYVQQRLGFIRLAMRTGRPLLPAYAFGESQLFHASTRWLDQRLWMVEEVFERYVDEMCRLFREHAAACLPASVAARGLEVHRIGQGLVRHAKL</sequence>
<dbReference type="GO" id="GO:0004144">
    <property type="term" value="F:diacylglycerol O-acyltransferase activity"/>
    <property type="evidence" value="ECO:0007669"/>
    <property type="project" value="UniProtKB-EC"/>
</dbReference>
<evidence type="ECO:0000256" key="11">
    <source>
        <dbReference type="ARBA" id="ARBA00022989"/>
    </source>
</evidence>
<keyword evidence="7 15" id="KW-0808">Transferase</keyword>
<dbReference type="GO" id="GO:0019432">
    <property type="term" value="P:triglyceride biosynthetic process"/>
    <property type="evidence" value="ECO:0007669"/>
    <property type="project" value="TreeGrafter"/>
</dbReference>
<dbReference type="EC" id="2.3.1.20" evidence="5"/>
<dbReference type="AlphaFoldDB" id="A0A0M0JPN1"/>
<evidence type="ECO:0000256" key="8">
    <source>
        <dbReference type="ARBA" id="ARBA00022692"/>
    </source>
</evidence>
<organism evidence="15 16">
    <name type="scientific">Chrysochromulina tobinii</name>
    <dbReference type="NCBI Taxonomy" id="1460289"/>
    <lineage>
        <taxon>Eukaryota</taxon>
        <taxon>Haptista</taxon>
        <taxon>Haptophyta</taxon>
        <taxon>Prymnesiophyceae</taxon>
        <taxon>Prymnesiales</taxon>
        <taxon>Chrysochromulinaceae</taxon>
        <taxon>Chrysochromulina</taxon>
    </lineage>
</organism>
<keyword evidence="12" id="KW-0443">Lipid metabolism</keyword>
<keyword evidence="10" id="KW-0256">Endoplasmic reticulum</keyword>
<evidence type="ECO:0000256" key="6">
    <source>
        <dbReference type="ARBA" id="ARBA00022516"/>
    </source>
</evidence>
<keyword evidence="8" id="KW-0812">Transmembrane</keyword>
<dbReference type="PANTHER" id="PTHR12317">
    <property type="entry name" value="DIACYLGLYCEROL O-ACYLTRANSFERASE"/>
    <property type="match status" value="1"/>
</dbReference>
<protein>
    <recommendedName>
        <fullName evidence="5">diacylglycerol O-acyltransferase</fullName>
        <ecNumber evidence="5">2.3.1.20</ecNumber>
    </recommendedName>
</protein>
<evidence type="ECO:0000256" key="3">
    <source>
        <dbReference type="ARBA" id="ARBA00005189"/>
    </source>
</evidence>
<evidence type="ECO:0000256" key="4">
    <source>
        <dbReference type="ARBA" id="ARBA00005420"/>
    </source>
</evidence>
<keyword evidence="6" id="KW-0444">Lipid biosynthesis</keyword>
<dbReference type="PANTHER" id="PTHR12317:SF0">
    <property type="entry name" value="ACYLTRANSFERASE"/>
    <property type="match status" value="1"/>
</dbReference>
<evidence type="ECO:0000256" key="14">
    <source>
        <dbReference type="ARBA" id="ARBA00023315"/>
    </source>
</evidence>
<dbReference type="Proteomes" id="UP000037460">
    <property type="component" value="Unassembled WGS sequence"/>
</dbReference>
<dbReference type="OrthoDB" id="264532at2759"/>
<evidence type="ECO:0000256" key="7">
    <source>
        <dbReference type="ARBA" id="ARBA00022679"/>
    </source>
</evidence>
<reference evidence="16" key="1">
    <citation type="journal article" date="2015" name="PLoS Genet.">
        <title>Genome Sequence and Transcriptome Analyses of Chrysochromulina tobin: Metabolic Tools for Enhanced Algal Fitness in the Prominent Order Prymnesiales (Haptophyceae).</title>
        <authorList>
            <person name="Hovde B.T."/>
            <person name="Deodato C.R."/>
            <person name="Hunsperger H.M."/>
            <person name="Ryken S.A."/>
            <person name="Yost W."/>
            <person name="Jha R.K."/>
            <person name="Patterson J."/>
            <person name="Monnat R.J. Jr."/>
            <person name="Barlow S.B."/>
            <person name="Starkenburg S.R."/>
            <person name="Cattolico R.A."/>
        </authorList>
    </citation>
    <scope>NUCLEOTIDE SEQUENCE</scope>
    <source>
        <strain evidence="16">CCMP291</strain>
    </source>
</reference>
<evidence type="ECO:0000256" key="5">
    <source>
        <dbReference type="ARBA" id="ARBA00013244"/>
    </source>
</evidence>
<comment type="similarity">
    <text evidence="4">Belongs to the diacylglycerol acyltransferase family.</text>
</comment>
<accession>A0A0M0JPN1</accession>
<keyword evidence="9" id="KW-0319">Glycerol metabolism</keyword>
<keyword evidence="14 15" id="KW-0012">Acyltransferase</keyword>
<evidence type="ECO:0000256" key="12">
    <source>
        <dbReference type="ARBA" id="ARBA00023098"/>
    </source>
</evidence>
<comment type="pathway">
    <text evidence="3">Lipid metabolism.</text>
</comment>
<evidence type="ECO:0000256" key="13">
    <source>
        <dbReference type="ARBA" id="ARBA00023136"/>
    </source>
</evidence>
<name>A0A0M0JPN1_9EUKA</name>
<dbReference type="EMBL" id="JWZX01002555">
    <property type="protein sequence ID" value="KOO28546.1"/>
    <property type="molecule type" value="Genomic_DNA"/>
</dbReference>
<comment type="pathway">
    <text evidence="2">Glycerolipid metabolism; triacylglycerol biosynthesis.</text>
</comment>
<evidence type="ECO:0000256" key="1">
    <source>
        <dbReference type="ARBA" id="ARBA00004477"/>
    </source>
</evidence>
<dbReference type="InterPro" id="IPR007130">
    <property type="entry name" value="DAGAT"/>
</dbReference>
<proteinExistence type="inferred from homology"/>
<evidence type="ECO:0000256" key="9">
    <source>
        <dbReference type="ARBA" id="ARBA00022798"/>
    </source>
</evidence>
<dbReference type="GO" id="GO:0005789">
    <property type="term" value="C:endoplasmic reticulum membrane"/>
    <property type="evidence" value="ECO:0007669"/>
    <property type="project" value="UniProtKB-SubCell"/>
</dbReference>
<evidence type="ECO:0000313" key="15">
    <source>
        <dbReference type="EMBL" id="KOO28546.1"/>
    </source>
</evidence>